<feature type="transmembrane region" description="Helical" evidence="1">
    <location>
        <begin position="348"/>
        <end position="367"/>
    </location>
</feature>
<gene>
    <name evidence="2" type="ORF">SCD92_05240</name>
</gene>
<dbReference type="Gene3D" id="2.120.10.30">
    <property type="entry name" value="TolB, C-terminal domain"/>
    <property type="match status" value="1"/>
</dbReference>
<protein>
    <submittedName>
        <fullName evidence="2">Uncharacterized protein</fullName>
    </submittedName>
</protein>
<comment type="caution">
    <text evidence="2">The sequence shown here is derived from an EMBL/GenBank/DDBJ whole genome shotgun (WGS) entry which is preliminary data.</text>
</comment>
<keyword evidence="1" id="KW-0472">Membrane</keyword>
<dbReference type="Proteomes" id="UP001273505">
    <property type="component" value="Unassembled WGS sequence"/>
</dbReference>
<name>A0ABU4S0K7_9GAMM</name>
<keyword evidence="1" id="KW-0812">Transmembrane</keyword>
<dbReference type="EMBL" id="JAXAFO010000006">
    <property type="protein sequence ID" value="MDX6848754.1"/>
    <property type="molecule type" value="Genomic_DNA"/>
</dbReference>
<evidence type="ECO:0000256" key="1">
    <source>
        <dbReference type="SAM" id="Phobius"/>
    </source>
</evidence>
<accession>A0ABU4S0K7</accession>
<feature type="transmembrane region" description="Helical" evidence="1">
    <location>
        <begin position="7"/>
        <end position="26"/>
    </location>
</feature>
<dbReference type="InterPro" id="IPR011042">
    <property type="entry name" value="6-blade_b-propeller_TolB-like"/>
</dbReference>
<evidence type="ECO:0000313" key="2">
    <source>
        <dbReference type="EMBL" id="MDX6848754.1"/>
    </source>
</evidence>
<evidence type="ECO:0000313" key="3">
    <source>
        <dbReference type="Proteomes" id="UP001273505"/>
    </source>
</evidence>
<dbReference type="RefSeq" id="WP_302724043.1">
    <property type="nucleotide sequence ID" value="NZ_JAULRU010000731.1"/>
</dbReference>
<organism evidence="2 3">
    <name type="scientific">Gilvimarinus gilvus</name>
    <dbReference type="NCBI Taxonomy" id="3058038"/>
    <lineage>
        <taxon>Bacteria</taxon>
        <taxon>Pseudomonadati</taxon>
        <taxon>Pseudomonadota</taxon>
        <taxon>Gammaproteobacteria</taxon>
        <taxon>Cellvibrionales</taxon>
        <taxon>Cellvibrionaceae</taxon>
        <taxon>Gilvimarinus</taxon>
    </lineage>
</organism>
<feature type="transmembrane region" description="Helical" evidence="1">
    <location>
        <begin position="439"/>
        <end position="461"/>
    </location>
</feature>
<reference evidence="2 3" key="1">
    <citation type="submission" date="2023-11" db="EMBL/GenBank/DDBJ databases">
        <title>Gilvimarinus fulvus sp. nov., isolated from the surface of Kelp.</title>
        <authorList>
            <person name="Sun Y.Y."/>
            <person name="Gong Y."/>
            <person name="Du Z.J."/>
        </authorList>
    </citation>
    <scope>NUCLEOTIDE SEQUENCE [LARGE SCALE GENOMIC DNA]</scope>
    <source>
        <strain evidence="2 3">SDUM040013</strain>
    </source>
</reference>
<keyword evidence="1" id="KW-1133">Transmembrane helix</keyword>
<keyword evidence="3" id="KW-1185">Reference proteome</keyword>
<dbReference type="SUPFAM" id="SSF63825">
    <property type="entry name" value="YWTD domain"/>
    <property type="match status" value="1"/>
</dbReference>
<feature type="transmembrane region" description="Helical" evidence="1">
    <location>
        <begin position="557"/>
        <end position="576"/>
    </location>
</feature>
<sequence>MTGKSRIAAALIIVAFVFIGGLYLWAGGEQARLVGYGFLKLDRGQMTVNFDRHWVWLDANGREGRSLDLAAVDLHPVADYDFFANGDLLVLHRAAQRSVWQNLRAFLRISEGPQSAAGTAQGRQDGFYRCQLLPLNCERLAKITQLPARSSRLVIDRQSDTVYLVDTADHSLYKYSASGRLLAQQSTGFKFPNQLLLTEGQLWLADTNNHRVVRLATAEDTFGEVLETHNINLGGEYRWPHQLAASAAGLWVLVGNNAMADGKLRLIEPSGDLAAPISSQALAKVGIGDPLALHFWQKRLWINDFDAPKLILFDPNSGTSTRAQSPTLTQLEQAHIERWEYYQLMQRIALILFVVLLIGGFAAAWRLERQQTLDKFKSVKNANSLSVDGEITPTGQSGVMWISSGLKPWHHWMIYVLWACTLMCSVLLIYLYVTNDKLGSGFLAVMGAMIVFLLLISLVVSKIFRSIVSAKLGVVGESLVLDDGFGNSTIAKDGALAYTAHFIFADDVAIALGNQNVKFFARNELEKWVYPRLKRARKLSAWEQTVHLWRLRHPQMIYMAIILAAMLALLIFLELFS</sequence>
<proteinExistence type="predicted"/>
<feature type="transmembrane region" description="Helical" evidence="1">
    <location>
        <begin position="412"/>
        <end position="433"/>
    </location>
</feature>